<dbReference type="RefSeq" id="WP_146957075.1">
    <property type="nucleotide sequence ID" value="NZ_CP042467.1"/>
</dbReference>
<dbReference type="Proteomes" id="UP000321595">
    <property type="component" value="Chromosome"/>
</dbReference>
<dbReference type="KEGG" id="bbae:FRD01_01770"/>
<accession>A0A5B8XLP3</accession>
<gene>
    <name evidence="1" type="ORF">FRD01_01770</name>
</gene>
<name>A0A5B8XLP3_9DELT</name>
<protein>
    <submittedName>
        <fullName evidence="1">Uncharacterized protein</fullName>
    </submittedName>
</protein>
<dbReference type="EMBL" id="CP042467">
    <property type="protein sequence ID" value="QED26007.1"/>
    <property type="molecule type" value="Genomic_DNA"/>
</dbReference>
<evidence type="ECO:0000313" key="1">
    <source>
        <dbReference type="EMBL" id="QED26007.1"/>
    </source>
</evidence>
<sequence>MSDSTKENGRKINEALIAKYGAYLRPGEAMAAVLDITEEYALVRVVLAATDESFRFEIAGALEFEVEHKAEVDEAEAWSVVLDFLDLQLEEFFESDRVLVTHEDWRVYEYLGYSLKFQGIHRKPELEKLADQWLRDAGVGLDGLPEEEE</sequence>
<evidence type="ECO:0000313" key="2">
    <source>
        <dbReference type="Proteomes" id="UP000321595"/>
    </source>
</evidence>
<dbReference type="AlphaFoldDB" id="A0A5B8XLP3"/>
<dbReference type="OrthoDB" id="5509530at2"/>
<organism evidence="1 2">
    <name type="scientific">Microvenator marinus</name>
    <dbReference type="NCBI Taxonomy" id="2600177"/>
    <lineage>
        <taxon>Bacteria</taxon>
        <taxon>Deltaproteobacteria</taxon>
        <taxon>Bradymonadales</taxon>
        <taxon>Microvenatoraceae</taxon>
        <taxon>Microvenator</taxon>
    </lineage>
</organism>
<reference evidence="1 2" key="1">
    <citation type="submission" date="2019-08" db="EMBL/GenBank/DDBJ databases">
        <authorList>
            <person name="Liang Q."/>
        </authorList>
    </citation>
    <scope>NUCLEOTIDE SEQUENCE [LARGE SCALE GENOMIC DNA]</scope>
    <source>
        <strain evidence="1 2">V1718</strain>
    </source>
</reference>
<proteinExistence type="predicted"/>
<keyword evidence="2" id="KW-1185">Reference proteome</keyword>